<evidence type="ECO:0000313" key="1">
    <source>
        <dbReference type="EMBL" id="MBW48874.1"/>
    </source>
</evidence>
<dbReference type="AlphaFoldDB" id="A0A2M4B743"/>
<name>A0A2M4B743_9DIPT</name>
<reference evidence="1" key="1">
    <citation type="submission" date="2018-01" db="EMBL/GenBank/DDBJ databases">
        <title>An insight into the sialome of Amazonian anophelines.</title>
        <authorList>
            <person name="Ribeiro J.M."/>
            <person name="Scarpassa V."/>
            <person name="Calvo E."/>
        </authorList>
    </citation>
    <scope>NUCLEOTIDE SEQUENCE</scope>
    <source>
        <tissue evidence="1">Salivary glands</tissue>
    </source>
</reference>
<protein>
    <submittedName>
        <fullName evidence="1">Putative secreted protein</fullName>
    </submittedName>
</protein>
<dbReference type="EMBL" id="GGFK01015553">
    <property type="protein sequence ID" value="MBW48874.1"/>
    <property type="molecule type" value="Transcribed_RNA"/>
</dbReference>
<proteinExistence type="predicted"/>
<sequence>MPLLLLFYICTKTHLKPITTTLQMVCLTIRNRRMATIVVRCHRLKLFANITLTGTECAHVRCLYMCSSLRIGMVVAYE</sequence>
<accession>A0A2M4B743</accession>
<organism evidence="1">
    <name type="scientific">Anopheles triannulatus</name>
    <dbReference type="NCBI Taxonomy" id="58253"/>
    <lineage>
        <taxon>Eukaryota</taxon>
        <taxon>Metazoa</taxon>
        <taxon>Ecdysozoa</taxon>
        <taxon>Arthropoda</taxon>
        <taxon>Hexapoda</taxon>
        <taxon>Insecta</taxon>
        <taxon>Pterygota</taxon>
        <taxon>Neoptera</taxon>
        <taxon>Endopterygota</taxon>
        <taxon>Diptera</taxon>
        <taxon>Nematocera</taxon>
        <taxon>Culicoidea</taxon>
        <taxon>Culicidae</taxon>
        <taxon>Anophelinae</taxon>
        <taxon>Anopheles</taxon>
    </lineage>
</organism>